<evidence type="ECO:0000313" key="3">
    <source>
        <dbReference type="Proteomes" id="UP000250275"/>
    </source>
</evidence>
<dbReference type="Proteomes" id="UP000250275">
    <property type="component" value="Unassembled WGS sequence"/>
</dbReference>
<dbReference type="AlphaFoldDB" id="A0A310SJM2"/>
<evidence type="ECO:0000256" key="1">
    <source>
        <dbReference type="SAM" id="MobiDB-lite"/>
    </source>
</evidence>
<keyword evidence="3" id="KW-1185">Reference proteome</keyword>
<gene>
    <name evidence="2" type="ORF">WN48_09113</name>
</gene>
<dbReference type="EMBL" id="KQ765917">
    <property type="protein sequence ID" value="OAD53790.1"/>
    <property type="molecule type" value="Genomic_DNA"/>
</dbReference>
<proteinExistence type="predicted"/>
<name>A0A310SJM2_9HYME</name>
<accession>A0A310SJM2</accession>
<sequence>MRKFEWKPGSVTRLLKTRNSFLRAQFSRENPWQRPKLSNDRRRFHGKLRSAMDEDRAIRNDPQGSKPVPGLRVRLRGKSQVVQGLVIDYPKHGPPFHGDDFGEHLGHSERPRCLDQDLGPTAILARTNGDPGGRSQYYTRKQEEALTKDLSTSEQNDPRQPEFPNPIQATINTSSVHPPLSSTPSVSFISPEEALHLGGQIFPPRDTPEKTGQGWP</sequence>
<protein>
    <submittedName>
        <fullName evidence="2">Uncharacterized protein</fullName>
    </submittedName>
</protein>
<feature type="compositionally biased region" description="Polar residues" evidence="1">
    <location>
        <begin position="172"/>
        <end position="188"/>
    </location>
</feature>
<reference evidence="2 3" key="1">
    <citation type="submission" date="2015-07" db="EMBL/GenBank/DDBJ databases">
        <title>The genome of Eufriesea mexicana.</title>
        <authorList>
            <person name="Pan H."/>
            <person name="Kapheim K."/>
        </authorList>
    </citation>
    <scope>NUCLEOTIDE SEQUENCE [LARGE SCALE GENOMIC DNA]</scope>
    <source>
        <strain evidence="2">0111107269</strain>
        <tissue evidence="2">Whole body</tissue>
    </source>
</reference>
<organism evidence="2 3">
    <name type="scientific">Eufriesea mexicana</name>
    <dbReference type="NCBI Taxonomy" id="516756"/>
    <lineage>
        <taxon>Eukaryota</taxon>
        <taxon>Metazoa</taxon>
        <taxon>Ecdysozoa</taxon>
        <taxon>Arthropoda</taxon>
        <taxon>Hexapoda</taxon>
        <taxon>Insecta</taxon>
        <taxon>Pterygota</taxon>
        <taxon>Neoptera</taxon>
        <taxon>Endopterygota</taxon>
        <taxon>Hymenoptera</taxon>
        <taxon>Apocrita</taxon>
        <taxon>Aculeata</taxon>
        <taxon>Apoidea</taxon>
        <taxon>Anthophila</taxon>
        <taxon>Apidae</taxon>
        <taxon>Eufriesea</taxon>
    </lineage>
</organism>
<evidence type="ECO:0000313" key="2">
    <source>
        <dbReference type="EMBL" id="OAD53790.1"/>
    </source>
</evidence>
<feature type="region of interest" description="Disordered" evidence="1">
    <location>
        <begin position="147"/>
        <end position="166"/>
    </location>
</feature>
<feature type="region of interest" description="Disordered" evidence="1">
    <location>
        <begin position="172"/>
        <end position="216"/>
    </location>
</feature>